<proteinExistence type="predicted"/>
<evidence type="ECO:0000313" key="3">
    <source>
        <dbReference type="Proteomes" id="UP001302662"/>
    </source>
</evidence>
<gene>
    <name evidence="2" type="ORF">MmiEs2_13880</name>
</gene>
<evidence type="ECO:0000313" key="2">
    <source>
        <dbReference type="EMBL" id="WNY29165.1"/>
    </source>
</evidence>
<feature type="transmembrane region" description="Helical" evidence="1">
    <location>
        <begin position="94"/>
        <end position="111"/>
    </location>
</feature>
<dbReference type="KEGG" id="mees:MmiEs2_13880"/>
<organism evidence="2 3">
    <name type="scientific">Methanimicrococcus stummii</name>
    <dbReference type="NCBI Taxonomy" id="3028294"/>
    <lineage>
        <taxon>Archaea</taxon>
        <taxon>Methanobacteriati</taxon>
        <taxon>Methanobacteriota</taxon>
        <taxon>Stenosarchaea group</taxon>
        <taxon>Methanomicrobia</taxon>
        <taxon>Methanosarcinales</taxon>
        <taxon>Methanosarcinaceae</taxon>
        <taxon>Methanimicrococcus</taxon>
    </lineage>
</organism>
<keyword evidence="1" id="KW-1133">Transmembrane helix</keyword>
<keyword evidence="3" id="KW-1185">Reference proteome</keyword>
<keyword evidence="1" id="KW-0472">Membrane</keyword>
<feature type="transmembrane region" description="Helical" evidence="1">
    <location>
        <begin position="31"/>
        <end position="49"/>
    </location>
</feature>
<feature type="transmembrane region" description="Helical" evidence="1">
    <location>
        <begin position="118"/>
        <end position="137"/>
    </location>
</feature>
<dbReference type="EMBL" id="CP131062">
    <property type="protein sequence ID" value="WNY29165.1"/>
    <property type="molecule type" value="Genomic_DNA"/>
</dbReference>
<protein>
    <submittedName>
        <fullName evidence="2">Uncharacterized protein</fullName>
    </submittedName>
</protein>
<dbReference type="AlphaFoldDB" id="A0AA96ZXL7"/>
<feature type="transmembrane region" description="Helical" evidence="1">
    <location>
        <begin position="143"/>
        <end position="162"/>
    </location>
</feature>
<name>A0AA96ZXL7_9EURY</name>
<keyword evidence="1" id="KW-0812">Transmembrane</keyword>
<dbReference type="RefSeq" id="WP_316559153.1">
    <property type="nucleotide sequence ID" value="NZ_CP131062.1"/>
</dbReference>
<evidence type="ECO:0000256" key="1">
    <source>
        <dbReference type="SAM" id="Phobius"/>
    </source>
</evidence>
<dbReference type="GeneID" id="85197854"/>
<dbReference type="Proteomes" id="UP001302662">
    <property type="component" value="Chromosome"/>
</dbReference>
<reference evidence="2 3" key="1">
    <citation type="submission" date="2023-07" db="EMBL/GenBank/DDBJ databases">
        <title>Closed genome sequence of Methanimicrococcus sp. Es2.</title>
        <authorList>
            <person name="Protasov E."/>
            <person name="Platt K."/>
            <person name="Reeh H."/>
            <person name="Poehlein A."/>
            <person name="Daniel R."/>
            <person name="Brune A."/>
        </authorList>
    </citation>
    <scope>NUCLEOTIDE SEQUENCE [LARGE SCALE GENOMIC DNA]</scope>
    <source>
        <strain evidence="2 3">Es2</strain>
    </source>
</reference>
<accession>A0AA96ZXL7</accession>
<feature type="transmembrane region" description="Helical" evidence="1">
    <location>
        <begin position="56"/>
        <end position="74"/>
    </location>
</feature>
<sequence>MIGILYLLGPIFTIILYSVLKKKYNFEMNVLLYGIGFTSCVSIFSVLIFRIPTADYIGMAVRFLYVIPFILLYYSYAILRTTYINGEKSINRDIIILTTAAAILSLFFILFEIMTRPFPYVGISLLLFGVYFAFSFICKKCVLSLRLLAWIPFLPAYVVLYYRITHMQIM</sequence>